<dbReference type="EMBL" id="FOGZ01000034">
    <property type="protein sequence ID" value="SES03100.1"/>
    <property type="molecule type" value="Genomic_DNA"/>
</dbReference>
<dbReference type="Pfam" id="PF20938">
    <property type="entry name" value="DUF2264_C"/>
    <property type="match status" value="1"/>
</dbReference>
<sequence>MSSARIGKLDSRDDLLAWMEQMLPSDFDYCTRAGASYPDPIRRLEALLRPLWGLWPVHFGPSDDKPHTRGASCSEQGIALARLGTSTELYLRELRRRVEHDELPEITTANRQIAVETAVLSFALAKYRARFLELFSETGRRRLVDWLGRLNDIEFPAGNWYFFLAFANAALRCNGLRYSPERLDFALAGIDSFAEGDHWYTDGPGEQRDYYVAFAFHFYGLLYARYFAPQDDRYAQKFRHRAVAFAEDFSYWFDAQGRSLPFGRSLTYRFAHVSFWSALVVTGSYRDAALSLGQIKGIILRNLRFWQQRPITAPRENNLLIGYGYGQPLMAEDYNAPGSPMWAFKAFLLLDLPADHAFWHTEEETLDKAALRAQPEPGFLLASSARQTTALSVRQCPRNPQLYRAAEKYGKFAYSTFFGFNVGRGPQGLEQFALDSTLAFSVAGHDQYASRLISDGGHVAERYALSRWRLWGSQIAVTSFLVPLSAECHARVHLVETTLAVDVAEGGFPLHGWNRKYDQMRLGPRRVSVTNAFGCSWIEDALGGRDARVVSQGPNTNLYSPEKNAIPALAGRLDPGHHVLACVVGGEPAQVLPDGLAADCPAPGPNENRPQVTVGVEAGRVRVSWGNETVDMTVEGVAGTT</sequence>
<dbReference type="InterPro" id="IPR016624">
    <property type="entry name" value="UCP014753"/>
</dbReference>
<dbReference type="STRING" id="64702.SAMN05443377_13416"/>
<dbReference type="PANTHER" id="PTHR35339">
    <property type="entry name" value="LINALOOL DEHYDRATASE_ISOMERASE DOMAIN-CONTAINING PROTEIN"/>
    <property type="match status" value="1"/>
</dbReference>
<feature type="domain" description="DUF2264" evidence="2">
    <location>
        <begin position="374"/>
        <end position="579"/>
    </location>
</feature>
<dbReference type="InterPro" id="IPR049349">
    <property type="entry name" value="DUF2264_N"/>
</dbReference>
<organism evidence="3 4">
    <name type="scientific">Propionibacterium cyclohexanicum</name>
    <dbReference type="NCBI Taxonomy" id="64702"/>
    <lineage>
        <taxon>Bacteria</taxon>
        <taxon>Bacillati</taxon>
        <taxon>Actinomycetota</taxon>
        <taxon>Actinomycetes</taxon>
        <taxon>Propionibacteriales</taxon>
        <taxon>Propionibacteriaceae</taxon>
        <taxon>Propionibacterium</taxon>
    </lineage>
</organism>
<evidence type="ECO:0000313" key="4">
    <source>
        <dbReference type="Proteomes" id="UP000198815"/>
    </source>
</evidence>
<protein>
    <recommendedName>
        <fullName evidence="5">DUF2264 domain-containing protein</fullName>
    </recommendedName>
</protein>
<evidence type="ECO:0000259" key="2">
    <source>
        <dbReference type="Pfam" id="PF20938"/>
    </source>
</evidence>
<proteinExistence type="predicted"/>
<dbReference type="PIRSF" id="PIRSF014753">
    <property type="entry name" value="UCP014753"/>
    <property type="match status" value="1"/>
</dbReference>
<evidence type="ECO:0000313" key="3">
    <source>
        <dbReference type="EMBL" id="SES03100.1"/>
    </source>
</evidence>
<dbReference type="Pfam" id="PF10022">
    <property type="entry name" value="DUF2264"/>
    <property type="match status" value="1"/>
</dbReference>
<evidence type="ECO:0008006" key="5">
    <source>
        <dbReference type="Google" id="ProtNLM"/>
    </source>
</evidence>
<feature type="domain" description="DUF2264" evidence="1">
    <location>
        <begin position="30"/>
        <end position="365"/>
    </location>
</feature>
<reference evidence="3 4" key="1">
    <citation type="submission" date="2016-10" db="EMBL/GenBank/DDBJ databases">
        <authorList>
            <person name="de Groot N.N."/>
        </authorList>
    </citation>
    <scope>NUCLEOTIDE SEQUENCE [LARGE SCALE GENOMIC DNA]</scope>
    <source>
        <strain evidence="3 4">DSM 16859</strain>
    </source>
</reference>
<evidence type="ECO:0000259" key="1">
    <source>
        <dbReference type="Pfam" id="PF10022"/>
    </source>
</evidence>
<dbReference type="AlphaFoldDB" id="A0A1H9U0B5"/>
<gene>
    <name evidence="3" type="ORF">SAMN05443377_13416</name>
</gene>
<dbReference type="PANTHER" id="PTHR35339:SF4">
    <property type="entry name" value="LINALOOL DEHYDRATASE_ISOMERASE DOMAIN-CONTAINING PROTEIN"/>
    <property type="match status" value="1"/>
</dbReference>
<name>A0A1H9U0B5_9ACTN</name>
<accession>A0A1H9U0B5</accession>
<dbReference type="Proteomes" id="UP000198815">
    <property type="component" value="Unassembled WGS sequence"/>
</dbReference>
<dbReference type="InterPro" id="IPR049237">
    <property type="entry name" value="DUF2264_C"/>
</dbReference>
<keyword evidence="4" id="KW-1185">Reference proteome</keyword>